<feature type="region of interest" description="Disordered" evidence="1">
    <location>
        <begin position="178"/>
        <end position="214"/>
    </location>
</feature>
<name>A0AAD7THI9_9APHY</name>
<sequence length="214" mass="24103">MSIIVYAKKRGRVPVNKKGRGRITDIAYLDVVIEPPLPLQIGHRIHIYTLSNYPDKDQPQFDDLKKYRAERATMEGIVIGVRTAEPEVVELVVKNTIPATTTEYVYLTIPYVEGTTVTLGLWRWAAATLAGFLTQGKRHMQLDRKAIVYHNAPLALGVDGTDAWREIALAEMRDREVGGMYNRNGGDEEDEDEADERDSGDERLEDGRSGEDDE</sequence>
<evidence type="ECO:0000313" key="3">
    <source>
        <dbReference type="Proteomes" id="UP001215151"/>
    </source>
</evidence>
<dbReference type="Proteomes" id="UP001215151">
    <property type="component" value="Unassembled WGS sequence"/>
</dbReference>
<reference evidence="2" key="1">
    <citation type="submission" date="2022-11" db="EMBL/GenBank/DDBJ databases">
        <title>Genome Sequence of Cubamyces cubensis.</title>
        <authorList>
            <person name="Buettner E."/>
        </authorList>
    </citation>
    <scope>NUCLEOTIDE SEQUENCE</scope>
    <source>
        <strain evidence="2">MPL-01</strain>
    </source>
</reference>
<comment type="caution">
    <text evidence="2">The sequence shown here is derived from an EMBL/GenBank/DDBJ whole genome shotgun (WGS) entry which is preliminary data.</text>
</comment>
<feature type="compositionally biased region" description="Acidic residues" evidence="1">
    <location>
        <begin position="187"/>
        <end position="199"/>
    </location>
</feature>
<evidence type="ECO:0000313" key="2">
    <source>
        <dbReference type="EMBL" id="KAJ8457595.1"/>
    </source>
</evidence>
<protein>
    <submittedName>
        <fullName evidence="2">Uncharacterized protein</fullName>
    </submittedName>
</protein>
<accession>A0AAD7THI9</accession>
<evidence type="ECO:0000256" key="1">
    <source>
        <dbReference type="SAM" id="MobiDB-lite"/>
    </source>
</evidence>
<dbReference type="AlphaFoldDB" id="A0AAD7THI9"/>
<dbReference type="EMBL" id="JAPEVG010000544">
    <property type="protein sequence ID" value="KAJ8457595.1"/>
    <property type="molecule type" value="Genomic_DNA"/>
</dbReference>
<keyword evidence="3" id="KW-1185">Reference proteome</keyword>
<proteinExistence type="predicted"/>
<gene>
    <name evidence="2" type="ORF">ONZ51_g11438</name>
</gene>
<feature type="compositionally biased region" description="Basic and acidic residues" evidence="1">
    <location>
        <begin position="200"/>
        <end position="214"/>
    </location>
</feature>
<organism evidence="2 3">
    <name type="scientific">Trametes cubensis</name>
    <dbReference type="NCBI Taxonomy" id="1111947"/>
    <lineage>
        <taxon>Eukaryota</taxon>
        <taxon>Fungi</taxon>
        <taxon>Dikarya</taxon>
        <taxon>Basidiomycota</taxon>
        <taxon>Agaricomycotina</taxon>
        <taxon>Agaricomycetes</taxon>
        <taxon>Polyporales</taxon>
        <taxon>Polyporaceae</taxon>
        <taxon>Trametes</taxon>
    </lineage>
</organism>